<gene>
    <name evidence="1" type="ORF">EVAR_72632_1</name>
</gene>
<dbReference type="AlphaFoldDB" id="A0A4C1TP93"/>
<name>A0A4C1TP93_EUMVA</name>
<accession>A0A4C1TP93</accession>
<organism evidence="1 2">
    <name type="scientific">Eumeta variegata</name>
    <name type="common">Bagworm moth</name>
    <name type="synonym">Eumeta japonica</name>
    <dbReference type="NCBI Taxonomy" id="151549"/>
    <lineage>
        <taxon>Eukaryota</taxon>
        <taxon>Metazoa</taxon>
        <taxon>Ecdysozoa</taxon>
        <taxon>Arthropoda</taxon>
        <taxon>Hexapoda</taxon>
        <taxon>Insecta</taxon>
        <taxon>Pterygota</taxon>
        <taxon>Neoptera</taxon>
        <taxon>Endopterygota</taxon>
        <taxon>Lepidoptera</taxon>
        <taxon>Glossata</taxon>
        <taxon>Ditrysia</taxon>
        <taxon>Tineoidea</taxon>
        <taxon>Psychidae</taxon>
        <taxon>Oiketicinae</taxon>
        <taxon>Eumeta</taxon>
    </lineage>
</organism>
<evidence type="ECO:0000313" key="2">
    <source>
        <dbReference type="Proteomes" id="UP000299102"/>
    </source>
</evidence>
<reference evidence="1 2" key="1">
    <citation type="journal article" date="2019" name="Commun. Biol.">
        <title>The bagworm genome reveals a unique fibroin gene that provides high tensile strength.</title>
        <authorList>
            <person name="Kono N."/>
            <person name="Nakamura H."/>
            <person name="Ohtoshi R."/>
            <person name="Tomita M."/>
            <person name="Numata K."/>
            <person name="Arakawa K."/>
        </authorList>
    </citation>
    <scope>NUCLEOTIDE SEQUENCE [LARGE SCALE GENOMIC DNA]</scope>
</reference>
<keyword evidence="2" id="KW-1185">Reference proteome</keyword>
<comment type="caution">
    <text evidence="1">The sequence shown here is derived from an EMBL/GenBank/DDBJ whole genome shotgun (WGS) entry which is preliminary data.</text>
</comment>
<dbReference type="EMBL" id="BGZK01005867">
    <property type="protein sequence ID" value="GBP15786.1"/>
    <property type="molecule type" value="Genomic_DNA"/>
</dbReference>
<dbReference type="Proteomes" id="UP000299102">
    <property type="component" value="Unassembled WGS sequence"/>
</dbReference>
<evidence type="ECO:0000313" key="1">
    <source>
        <dbReference type="EMBL" id="GBP15786.1"/>
    </source>
</evidence>
<sequence>MPSGPGALFLRKRITILYSAAGIWRGGRGIRDELFSEVFGYHLRSGFGVVAIDPRAIGDWALWGCDFVVQLFLQLGAAGAGYSLCSLCLCCSLLLMLDGRSPQRDVDLGSRVVVLACASFTLSTSRSADVSTLAAVSKEDPRCNVSKEVWKYSQSMRCLDVACGEFEVHVPTVTRIGRCYVSMP</sequence>
<protein>
    <submittedName>
        <fullName evidence="1">Uncharacterized protein</fullName>
    </submittedName>
</protein>
<proteinExistence type="predicted"/>